<organism evidence="7 8">
    <name type="scientific">Heterostelium pallidum (strain ATCC 26659 / Pp 5 / PN500)</name>
    <name type="common">Cellular slime mold</name>
    <name type="synonym">Polysphondylium pallidum</name>
    <dbReference type="NCBI Taxonomy" id="670386"/>
    <lineage>
        <taxon>Eukaryota</taxon>
        <taxon>Amoebozoa</taxon>
        <taxon>Evosea</taxon>
        <taxon>Eumycetozoa</taxon>
        <taxon>Dictyostelia</taxon>
        <taxon>Acytosteliales</taxon>
        <taxon>Acytosteliaceae</taxon>
        <taxon>Heterostelium</taxon>
    </lineage>
</organism>
<dbReference type="Pfam" id="PF00396">
    <property type="entry name" value="Granulin"/>
    <property type="match status" value="1"/>
</dbReference>
<dbReference type="GO" id="GO:0005576">
    <property type="term" value="C:extracellular region"/>
    <property type="evidence" value="ECO:0007669"/>
    <property type="project" value="UniProtKB-SubCell"/>
</dbReference>
<dbReference type="Gene3D" id="2.10.25.160">
    <property type="entry name" value="Granulin"/>
    <property type="match status" value="1"/>
</dbReference>
<evidence type="ECO:0000256" key="4">
    <source>
        <dbReference type="ARBA" id="ARBA00023157"/>
    </source>
</evidence>
<comment type="similarity">
    <text evidence="2">Belongs to the granulin family.</text>
</comment>
<feature type="signal peptide" evidence="5">
    <location>
        <begin position="1"/>
        <end position="23"/>
    </location>
</feature>
<feature type="chain" id="PRO_5003040706" evidence="5">
    <location>
        <begin position="24"/>
        <end position="131"/>
    </location>
</feature>
<evidence type="ECO:0000259" key="6">
    <source>
        <dbReference type="PROSITE" id="PS00799"/>
    </source>
</evidence>
<keyword evidence="4" id="KW-1015">Disulfide bond</keyword>
<dbReference type="PROSITE" id="PS00799">
    <property type="entry name" value="GRANULINS"/>
    <property type="match status" value="1"/>
</dbReference>
<feature type="domain" description="Granulins" evidence="6">
    <location>
        <begin position="90"/>
        <end position="103"/>
    </location>
</feature>
<comment type="subcellular location">
    <subcellularLocation>
        <location evidence="1">Secreted</location>
    </subcellularLocation>
</comment>
<dbReference type="GeneID" id="31357679"/>
<dbReference type="AlphaFoldDB" id="D3B1I0"/>
<keyword evidence="3" id="KW-0964">Secreted</keyword>
<dbReference type="PANTHER" id="PTHR12274">
    <property type="entry name" value="GRANULIN"/>
    <property type="match status" value="1"/>
</dbReference>
<accession>D3B1I0</accession>
<evidence type="ECO:0000313" key="8">
    <source>
        <dbReference type="Proteomes" id="UP000001396"/>
    </source>
</evidence>
<dbReference type="RefSeq" id="XP_020437263.1">
    <property type="nucleotide sequence ID" value="XM_020573146.1"/>
</dbReference>
<gene>
    <name evidence="7" type="primary">grn</name>
    <name evidence="7" type="ORF">PPL_02154</name>
</gene>
<evidence type="ECO:0000256" key="2">
    <source>
        <dbReference type="ARBA" id="ARBA00010093"/>
    </source>
</evidence>
<dbReference type="EMBL" id="ADBJ01000008">
    <property type="protein sequence ID" value="EFA85154.1"/>
    <property type="molecule type" value="Genomic_DNA"/>
</dbReference>
<sequence length="131" mass="14111">MIKSSTTFYLVFAIILLVSLVSAIGVHQRSNNDDNNNNNEIKSSMKLRAEPYRKSGIECPDGSYCDSGSTCCPSGNGGYSCCPSAGASCCSDFKHCCPAGFTCNRSDKKHDNLDRSTILVVNINNTVQVKV</sequence>
<evidence type="ECO:0000256" key="5">
    <source>
        <dbReference type="SAM" id="SignalP"/>
    </source>
</evidence>
<dbReference type="SUPFAM" id="SSF57277">
    <property type="entry name" value="Granulin repeat"/>
    <property type="match status" value="1"/>
</dbReference>
<evidence type="ECO:0000313" key="7">
    <source>
        <dbReference type="EMBL" id="EFA85154.1"/>
    </source>
</evidence>
<dbReference type="SMART" id="SM00277">
    <property type="entry name" value="GRAN"/>
    <property type="match status" value="1"/>
</dbReference>
<dbReference type="InterPro" id="IPR039036">
    <property type="entry name" value="Granulin_fam"/>
</dbReference>
<dbReference type="InParanoid" id="D3B1I0"/>
<evidence type="ECO:0000256" key="3">
    <source>
        <dbReference type="ARBA" id="ARBA00022525"/>
    </source>
</evidence>
<protein>
    <submittedName>
        <fullName evidence="7">Granulin domain-containing protein</fullName>
    </submittedName>
</protein>
<name>D3B1I0_HETP5</name>
<dbReference type="InterPro" id="IPR037277">
    <property type="entry name" value="Granulin_sf"/>
</dbReference>
<dbReference type="STRING" id="670386.D3B1I0"/>
<dbReference type="Proteomes" id="UP000001396">
    <property type="component" value="Unassembled WGS sequence"/>
</dbReference>
<keyword evidence="5" id="KW-0732">Signal</keyword>
<comment type="caution">
    <text evidence="7">The sequence shown here is derived from an EMBL/GenBank/DDBJ whole genome shotgun (WGS) entry which is preliminary data.</text>
</comment>
<proteinExistence type="inferred from homology"/>
<dbReference type="InterPro" id="IPR000118">
    <property type="entry name" value="Granulin"/>
</dbReference>
<evidence type="ECO:0000256" key="1">
    <source>
        <dbReference type="ARBA" id="ARBA00004613"/>
    </source>
</evidence>
<dbReference type="PANTHER" id="PTHR12274:SF3">
    <property type="entry name" value="PROGRANULIN"/>
    <property type="match status" value="1"/>
</dbReference>
<keyword evidence="8" id="KW-1185">Reference proteome</keyword>
<reference evidence="7 8" key="1">
    <citation type="journal article" date="2011" name="Genome Res.">
        <title>Phylogeny-wide analysis of social amoeba genomes highlights ancient origins for complex intercellular communication.</title>
        <authorList>
            <person name="Heidel A.J."/>
            <person name="Lawal H.M."/>
            <person name="Felder M."/>
            <person name="Schilde C."/>
            <person name="Helps N.R."/>
            <person name="Tunggal B."/>
            <person name="Rivero F."/>
            <person name="John U."/>
            <person name="Schleicher M."/>
            <person name="Eichinger L."/>
            <person name="Platzer M."/>
            <person name="Noegel A.A."/>
            <person name="Schaap P."/>
            <person name="Gloeckner G."/>
        </authorList>
    </citation>
    <scope>NUCLEOTIDE SEQUENCE [LARGE SCALE GENOMIC DNA]</scope>
    <source>
        <strain evidence="8">ATCC 26659 / Pp 5 / PN500</strain>
    </source>
</reference>